<accession>A0A8S9V7P2</accession>
<proteinExistence type="predicted"/>
<gene>
    <name evidence="1" type="ORF">GN958_ATG01764</name>
</gene>
<protein>
    <submittedName>
        <fullName evidence="1">Uncharacterized protein</fullName>
    </submittedName>
</protein>
<reference evidence="1" key="1">
    <citation type="submission" date="2020-03" db="EMBL/GenBank/DDBJ databases">
        <title>Hybrid Assembly of Korean Phytophthora infestans isolates.</title>
        <authorList>
            <person name="Prokchorchik M."/>
            <person name="Lee Y."/>
            <person name="Seo J."/>
            <person name="Cho J.-H."/>
            <person name="Park Y.-E."/>
            <person name="Jang D.-C."/>
            <person name="Im J.-S."/>
            <person name="Choi J.-G."/>
            <person name="Park H.-J."/>
            <person name="Lee G.-B."/>
            <person name="Lee Y.-G."/>
            <person name="Hong S.-Y."/>
            <person name="Cho K."/>
            <person name="Sohn K.H."/>
        </authorList>
    </citation>
    <scope>NUCLEOTIDE SEQUENCE</scope>
    <source>
        <strain evidence="1">KR_2_A2</strain>
    </source>
</reference>
<dbReference type="AlphaFoldDB" id="A0A8S9V7P2"/>
<sequence>MENAVLKQHAHPNTVLHSLYGYYNLGYSRKELARIYNKSEITLGNWIRVYESTGTFERAKTVADKKFSSDHREWLCDFFDKHPLAYLDEDQDAFMRFTARPFTRCPYFAQKLAEGGVGDRVAECRDAEPGGGVDRRTSAAVVTLEGVGRRGGAEIEEDGECSAGAGARAEGGAGCGVKYRAAACVVGRTSSA</sequence>
<dbReference type="Proteomes" id="UP000704712">
    <property type="component" value="Unassembled WGS sequence"/>
</dbReference>
<comment type="caution">
    <text evidence="1">The sequence shown here is derived from an EMBL/GenBank/DDBJ whole genome shotgun (WGS) entry which is preliminary data.</text>
</comment>
<evidence type="ECO:0000313" key="1">
    <source>
        <dbReference type="EMBL" id="KAF4149000.1"/>
    </source>
</evidence>
<organism evidence="1 2">
    <name type="scientific">Phytophthora infestans</name>
    <name type="common">Potato late blight agent</name>
    <name type="synonym">Botrytis infestans</name>
    <dbReference type="NCBI Taxonomy" id="4787"/>
    <lineage>
        <taxon>Eukaryota</taxon>
        <taxon>Sar</taxon>
        <taxon>Stramenopiles</taxon>
        <taxon>Oomycota</taxon>
        <taxon>Peronosporomycetes</taxon>
        <taxon>Peronosporales</taxon>
        <taxon>Peronosporaceae</taxon>
        <taxon>Phytophthora</taxon>
    </lineage>
</organism>
<name>A0A8S9V7P2_PHYIN</name>
<dbReference type="EMBL" id="JAACNO010000205">
    <property type="protein sequence ID" value="KAF4149000.1"/>
    <property type="molecule type" value="Genomic_DNA"/>
</dbReference>
<evidence type="ECO:0000313" key="2">
    <source>
        <dbReference type="Proteomes" id="UP000704712"/>
    </source>
</evidence>